<name>A0A1A8NKA5_9TELE</name>
<feature type="non-terminal residue" evidence="1">
    <location>
        <position position="58"/>
    </location>
</feature>
<dbReference type="EMBL" id="HAEG01003526">
    <property type="protein sequence ID" value="SBR69406.1"/>
    <property type="molecule type" value="Transcribed_RNA"/>
</dbReference>
<reference evidence="1" key="1">
    <citation type="submission" date="2016-05" db="EMBL/GenBank/DDBJ databases">
        <authorList>
            <person name="Senf B."/>
        </authorList>
    </citation>
    <scope>NUCLEOTIDE SEQUENCE</scope>
    <source>
        <tissue evidence="1">Brain</tissue>
    </source>
</reference>
<evidence type="ECO:0000313" key="1">
    <source>
        <dbReference type="EMBL" id="SBR69406.1"/>
    </source>
</evidence>
<reference evidence="1" key="2">
    <citation type="submission" date="2017-09" db="EMBL/GenBank/DDBJ databases">
        <title>The genome of a short-lived fish provides insights into sex chromosome evolution and the genetic control of aging.</title>
        <authorList>
            <person name="Reichwald K."/>
            <person name="Felder M."/>
            <person name="Petzold A."/>
            <person name="Koch P."/>
            <person name="Groth M."/>
            <person name="Platzer M."/>
        </authorList>
    </citation>
    <scope>NUCLEOTIDE SEQUENCE</scope>
    <source>
        <tissue evidence="1">Brain</tissue>
    </source>
</reference>
<dbReference type="AlphaFoldDB" id="A0A1A8NKA5"/>
<organism evidence="1">
    <name type="scientific">Nothobranchius pienaari</name>
    <dbReference type="NCBI Taxonomy" id="704102"/>
    <lineage>
        <taxon>Eukaryota</taxon>
        <taxon>Metazoa</taxon>
        <taxon>Chordata</taxon>
        <taxon>Craniata</taxon>
        <taxon>Vertebrata</taxon>
        <taxon>Euteleostomi</taxon>
        <taxon>Actinopterygii</taxon>
        <taxon>Neopterygii</taxon>
        <taxon>Teleostei</taxon>
        <taxon>Neoteleostei</taxon>
        <taxon>Acanthomorphata</taxon>
        <taxon>Ovalentaria</taxon>
        <taxon>Atherinomorphae</taxon>
        <taxon>Cyprinodontiformes</taxon>
        <taxon>Nothobranchiidae</taxon>
        <taxon>Nothobranchius</taxon>
    </lineage>
</organism>
<protein>
    <submittedName>
        <fullName evidence="1">Chromosome undetermined SCAF9096, whole genome shotgun sequence, Uncharacterized protein</fullName>
    </submittedName>
</protein>
<accession>A0A1A8NKA5</accession>
<proteinExistence type="predicted"/>
<gene>
    <name evidence="1" type="primary">Nfu_g_1_006826</name>
</gene>
<feature type="non-terminal residue" evidence="1">
    <location>
        <position position="1"/>
    </location>
</feature>
<sequence>QCSSSMDQFVTCTPQQANVLTEAVVSTLVSRLLSMVGIEVSEMTKQLNPGYHDNHLPG</sequence>